<sequence length="161" mass="16974">MGEGGVPERLKYDHVVYGRSLTSVSGWDVDTSSTRVSAQISRLSVNTSGARRPAPRAAGDPLSTYYAHPLCHRAVVRASKNNGGVFISEPSRYACDKVTALRSRRAACFEFITGKATADRGDVGARAPALPDPPAARRPPPARPGRAVAATCAAGEKLSAR</sequence>
<evidence type="ECO:0000256" key="1">
    <source>
        <dbReference type="SAM" id="MobiDB-lite"/>
    </source>
</evidence>
<dbReference type="Proteomes" id="UP000299102">
    <property type="component" value="Unassembled WGS sequence"/>
</dbReference>
<organism evidence="2 3">
    <name type="scientific">Eumeta variegata</name>
    <name type="common">Bagworm moth</name>
    <name type="synonym">Eumeta japonica</name>
    <dbReference type="NCBI Taxonomy" id="151549"/>
    <lineage>
        <taxon>Eukaryota</taxon>
        <taxon>Metazoa</taxon>
        <taxon>Ecdysozoa</taxon>
        <taxon>Arthropoda</taxon>
        <taxon>Hexapoda</taxon>
        <taxon>Insecta</taxon>
        <taxon>Pterygota</taxon>
        <taxon>Neoptera</taxon>
        <taxon>Endopterygota</taxon>
        <taxon>Lepidoptera</taxon>
        <taxon>Glossata</taxon>
        <taxon>Ditrysia</taxon>
        <taxon>Tineoidea</taxon>
        <taxon>Psychidae</taxon>
        <taxon>Oiketicinae</taxon>
        <taxon>Eumeta</taxon>
    </lineage>
</organism>
<dbReference type="AlphaFoldDB" id="A0A4C1VEE8"/>
<name>A0A4C1VEE8_EUMVA</name>
<keyword evidence="3" id="KW-1185">Reference proteome</keyword>
<feature type="region of interest" description="Disordered" evidence="1">
    <location>
        <begin position="120"/>
        <end position="161"/>
    </location>
</feature>
<proteinExistence type="predicted"/>
<accession>A0A4C1VEE8</accession>
<evidence type="ECO:0000313" key="2">
    <source>
        <dbReference type="EMBL" id="GBP36632.1"/>
    </source>
</evidence>
<dbReference type="EMBL" id="BGZK01000321">
    <property type="protein sequence ID" value="GBP36632.1"/>
    <property type="molecule type" value="Genomic_DNA"/>
</dbReference>
<reference evidence="2 3" key="1">
    <citation type="journal article" date="2019" name="Commun. Biol.">
        <title>The bagworm genome reveals a unique fibroin gene that provides high tensile strength.</title>
        <authorList>
            <person name="Kono N."/>
            <person name="Nakamura H."/>
            <person name="Ohtoshi R."/>
            <person name="Tomita M."/>
            <person name="Numata K."/>
            <person name="Arakawa K."/>
        </authorList>
    </citation>
    <scope>NUCLEOTIDE SEQUENCE [LARGE SCALE GENOMIC DNA]</scope>
</reference>
<feature type="compositionally biased region" description="Pro residues" evidence="1">
    <location>
        <begin position="130"/>
        <end position="143"/>
    </location>
</feature>
<protein>
    <submittedName>
        <fullName evidence="2">Uncharacterized protein</fullName>
    </submittedName>
</protein>
<evidence type="ECO:0000313" key="3">
    <source>
        <dbReference type="Proteomes" id="UP000299102"/>
    </source>
</evidence>
<gene>
    <name evidence="2" type="ORF">EVAR_35216_1</name>
</gene>
<comment type="caution">
    <text evidence="2">The sequence shown here is derived from an EMBL/GenBank/DDBJ whole genome shotgun (WGS) entry which is preliminary data.</text>
</comment>